<dbReference type="OrthoDB" id="430641at2759"/>
<dbReference type="GO" id="GO:0005737">
    <property type="term" value="C:cytoplasm"/>
    <property type="evidence" value="ECO:0007669"/>
    <property type="project" value="TreeGrafter"/>
</dbReference>
<evidence type="ECO:0000256" key="5">
    <source>
        <dbReference type="ARBA" id="ARBA00023134"/>
    </source>
</evidence>
<feature type="domain" description="Tr-type G" evidence="8">
    <location>
        <begin position="906"/>
        <end position="1078"/>
    </location>
</feature>
<dbReference type="InterPro" id="IPR015760">
    <property type="entry name" value="TIF_IF2"/>
</dbReference>
<dbReference type="InterPro" id="IPR027417">
    <property type="entry name" value="P-loop_NTPase"/>
</dbReference>
<feature type="coiled-coil region" evidence="6">
    <location>
        <begin position="748"/>
        <end position="804"/>
    </location>
</feature>
<dbReference type="NCBIfam" id="TIGR00231">
    <property type="entry name" value="small_GTP"/>
    <property type="match status" value="1"/>
</dbReference>
<feature type="region of interest" description="Disordered" evidence="7">
    <location>
        <begin position="1207"/>
        <end position="1226"/>
    </location>
</feature>
<dbReference type="InterPro" id="IPR000795">
    <property type="entry name" value="T_Tr_GTP-bd_dom"/>
</dbReference>
<dbReference type="CDD" id="cd01887">
    <property type="entry name" value="IF2_eIF5B"/>
    <property type="match status" value="1"/>
</dbReference>
<evidence type="ECO:0000256" key="4">
    <source>
        <dbReference type="ARBA" id="ARBA00022917"/>
    </source>
</evidence>
<dbReference type="GO" id="GO:0003743">
    <property type="term" value="F:translation initiation factor activity"/>
    <property type="evidence" value="ECO:0007669"/>
    <property type="project" value="UniProtKB-KW"/>
</dbReference>
<dbReference type="EMBL" id="JABANP010000319">
    <property type="protein sequence ID" value="KAF4684304.1"/>
    <property type="molecule type" value="Genomic_DNA"/>
</dbReference>
<dbReference type="SUPFAM" id="SSF50447">
    <property type="entry name" value="Translation proteins"/>
    <property type="match status" value="1"/>
</dbReference>
<dbReference type="InterPro" id="IPR005225">
    <property type="entry name" value="Small_GTP-bd"/>
</dbReference>
<keyword evidence="5" id="KW-0342">GTP-binding</keyword>
<dbReference type="PROSITE" id="PS51722">
    <property type="entry name" value="G_TR_2"/>
    <property type="match status" value="1"/>
</dbReference>
<organism evidence="9 10">
    <name type="scientific">Perkinsus olseni</name>
    <name type="common">Perkinsus atlanticus</name>
    <dbReference type="NCBI Taxonomy" id="32597"/>
    <lineage>
        <taxon>Eukaryota</taxon>
        <taxon>Sar</taxon>
        <taxon>Alveolata</taxon>
        <taxon>Perkinsozoa</taxon>
        <taxon>Perkinsea</taxon>
        <taxon>Perkinsida</taxon>
        <taxon>Perkinsidae</taxon>
        <taxon>Perkinsus</taxon>
    </lineage>
</organism>
<comment type="caution">
    <text evidence="9">The sequence shown here is derived from an EMBL/GenBank/DDBJ whole genome shotgun (WGS) entry which is preliminary data.</text>
</comment>
<evidence type="ECO:0000313" key="10">
    <source>
        <dbReference type="Proteomes" id="UP000541610"/>
    </source>
</evidence>
<dbReference type="Proteomes" id="UP000541610">
    <property type="component" value="Unassembled WGS sequence"/>
</dbReference>
<keyword evidence="2" id="KW-0396">Initiation factor</keyword>
<keyword evidence="3" id="KW-0547">Nucleotide-binding</keyword>
<dbReference type="InterPro" id="IPR009000">
    <property type="entry name" value="Transl_B-barrel_sf"/>
</dbReference>
<evidence type="ECO:0000313" key="9">
    <source>
        <dbReference type="EMBL" id="KAF4684304.1"/>
    </source>
</evidence>
<dbReference type="GO" id="GO:0005525">
    <property type="term" value="F:GTP binding"/>
    <property type="evidence" value="ECO:0007669"/>
    <property type="project" value="UniProtKB-KW"/>
</dbReference>
<dbReference type="FunFam" id="3.40.50.300:FF:000019">
    <property type="entry name" value="Translation initiation factor IF-2"/>
    <property type="match status" value="1"/>
</dbReference>
<gene>
    <name evidence="9" type="ORF">FOZ60_008006</name>
</gene>
<accession>A0A7J6NKF9</accession>
<evidence type="ECO:0000256" key="3">
    <source>
        <dbReference type="ARBA" id="ARBA00022741"/>
    </source>
</evidence>
<evidence type="ECO:0000256" key="7">
    <source>
        <dbReference type="SAM" id="MobiDB-lite"/>
    </source>
</evidence>
<sequence length="1254" mass="140703">MSCCSTSLEDPTPTECEVDVHNALMQQIESGQVNEGDSGAHPEGGVSRIGISWLLAIVSKSGQSAVVLATRVARSLEAGSCRKDVRILERRPDAAELQVRSFSVEELLGEDFELPAQSVVSSNAQKLTEADLDPDGFYWLHPERLADPRLRRERLKAMLERQAEERQLKAARLAAREAENARFVAVPLEERQHQELMDRLQRLFVECWRPRIIPPAGLKENAEGDVSWREELTKRIEADMLIDTLTWLYRIHSNLSHHNELYVAAGSQMCSLVDAANNRRPLPGAEKGEMYLSDFTAVVPYVESIESELHAKLLFGRLCRLCRVDPSTAEALPWGAVLKACKLHKAALSPTGGRRQQRAPSRLVDPVSLIRRDLESTTKMVRGEIMRLHVPMEKFNEYFLDPANVEMLVAEHQTWSRMAVQLDGLVSYSTSELEKLLAGKEKSAAAAAVPTKEVKETPLSELSYYMPMQRCLDLFKEHWTARVIPPAMERELTDPTGVLLDHEVATINTLFRQNNLSGLLKYLTQVHTVLRDAEEAYVKYGRMMVRIIRQAQYTRNCMLDPDTGRGHYGEDLTYFSRRDNIEANKELEGTSTVDAEECFNRLLRLCRQDPEKRTELSWVLAAKAMEQHSIAINPPEGEVRRSPSRYYDLRSLAAMQPAAVERVYKSRLSNTSLDLNALDKHLKDEDAISQFIFEYSGVTIEAVDVIGDGAAHFVLVAPPMELSQRGWRNGVSLGSVWFVRYQSHVEIMEHKESKVRAMEQKLQEQVKKALEKRRGIHEDEATVAEAAEAARNEMEEKLAEAEAAIPYQPRSEARQRFVLDMSVFHDKRTRSSGHRGDLDVQGYSKAELAELLRVPVEEVEDVADLLRDDFLLLPRARYPEDMAEAISQELTRRSLRQHLRRAEGRVRPPVITVMGHVDHGKTTLLDALRKSNIAAGEAGGITQRVGAFTMMGPATAERITFIDTPGHAAFSSMRERGANVTDIVILVVAADDGIRQQTVEAVNHARAAGCPIIVAISKIDKAEENRLQTLEKELKEQLGLVSENMGGTVQVVPICAPKEEGLVELEEAMLLEASVIDEKDETLLEFDKSMPAKAFILEARVDHRQGRILNLVMRDGTLKVGEWVTVGENAGRVRTIWHAGRESYPNEGDLEEAVPSDAVDISVVWTITSAKHGGVVGSAGDLLEAHPNQRVAEEIAKSARLARMQEELKTTPQDQGERAAGKHIKKVLSRNDPTMQRKIDDWREKDTYMDLKGI</sequence>
<evidence type="ECO:0000256" key="6">
    <source>
        <dbReference type="SAM" id="Coils"/>
    </source>
</evidence>
<dbReference type="Pfam" id="PF00009">
    <property type="entry name" value="GTP_EFTU"/>
    <property type="match status" value="1"/>
</dbReference>
<evidence type="ECO:0000256" key="2">
    <source>
        <dbReference type="ARBA" id="ARBA00022540"/>
    </source>
</evidence>
<evidence type="ECO:0000256" key="1">
    <source>
        <dbReference type="ARBA" id="ARBA00007733"/>
    </source>
</evidence>
<name>A0A7J6NKF9_PEROL</name>
<proteinExistence type="inferred from homology"/>
<dbReference type="GO" id="GO:0003924">
    <property type="term" value="F:GTPase activity"/>
    <property type="evidence" value="ECO:0007669"/>
    <property type="project" value="InterPro"/>
</dbReference>
<protein>
    <recommendedName>
        <fullName evidence="8">Tr-type G domain-containing protein</fullName>
    </recommendedName>
</protein>
<keyword evidence="4" id="KW-0648">Protein biosynthesis</keyword>
<keyword evidence="6" id="KW-0175">Coiled coil</keyword>
<dbReference type="Gene3D" id="2.40.30.10">
    <property type="entry name" value="Translation factors"/>
    <property type="match status" value="1"/>
</dbReference>
<dbReference type="PANTHER" id="PTHR43381:SF20">
    <property type="entry name" value="TRANSLATION INITIATION FACTOR IF-2, MITOCHONDRIAL"/>
    <property type="match status" value="1"/>
</dbReference>
<dbReference type="SUPFAM" id="SSF52540">
    <property type="entry name" value="P-loop containing nucleoside triphosphate hydrolases"/>
    <property type="match status" value="1"/>
</dbReference>
<feature type="compositionally biased region" description="Basic and acidic residues" evidence="7">
    <location>
        <begin position="1207"/>
        <end position="1220"/>
    </location>
</feature>
<dbReference type="PANTHER" id="PTHR43381">
    <property type="entry name" value="TRANSLATION INITIATION FACTOR IF-2-RELATED"/>
    <property type="match status" value="1"/>
</dbReference>
<dbReference type="Gene3D" id="3.40.50.300">
    <property type="entry name" value="P-loop containing nucleotide triphosphate hydrolases"/>
    <property type="match status" value="1"/>
</dbReference>
<comment type="similarity">
    <text evidence="1">Belongs to the TRAFAC class translation factor GTPase superfamily. Classic translation factor GTPase family. IF-2 subfamily.</text>
</comment>
<dbReference type="AlphaFoldDB" id="A0A7J6NKF9"/>
<evidence type="ECO:0000259" key="8">
    <source>
        <dbReference type="PROSITE" id="PS51722"/>
    </source>
</evidence>
<reference evidence="9 10" key="1">
    <citation type="submission" date="2020-04" db="EMBL/GenBank/DDBJ databases">
        <title>Perkinsus olseni comparative genomics.</title>
        <authorList>
            <person name="Bogema D.R."/>
        </authorList>
    </citation>
    <scope>NUCLEOTIDE SEQUENCE [LARGE SCALE GENOMIC DNA]</scope>
    <source>
        <strain evidence="9">00978-12</strain>
    </source>
</reference>